<sequence>MAQMCEFIKEDGEQCGAYAVANSNYCVSHDPTMREVKLDAVKKGGSSENYRKLDLELSPLTIKNSSDVVTATVQTINELRAGTLPPKIANTIGYLLGIALKAFEQSDLTNKLEVIERVILERSTK</sequence>
<evidence type="ECO:0000313" key="2">
    <source>
        <dbReference type="Proteomes" id="UP000034543"/>
    </source>
</evidence>
<dbReference type="AlphaFoldDB" id="A0A0G1FBN8"/>
<evidence type="ECO:0000313" key="1">
    <source>
        <dbReference type="EMBL" id="KKS84248.1"/>
    </source>
</evidence>
<organism evidence="1 2">
    <name type="scientific">Candidatus Gottesmanbacteria bacterium GW2011_GWA1_43_11</name>
    <dbReference type="NCBI Taxonomy" id="1618436"/>
    <lineage>
        <taxon>Bacteria</taxon>
        <taxon>Candidatus Gottesmaniibacteriota</taxon>
    </lineage>
</organism>
<reference evidence="1 2" key="1">
    <citation type="journal article" date="2015" name="Nature">
        <title>rRNA introns, odd ribosomes, and small enigmatic genomes across a large radiation of phyla.</title>
        <authorList>
            <person name="Brown C.T."/>
            <person name="Hug L.A."/>
            <person name="Thomas B.C."/>
            <person name="Sharon I."/>
            <person name="Castelle C.J."/>
            <person name="Singh A."/>
            <person name="Wilkins M.J."/>
            <person name="Williams K.H."/>
            <person name="Banfield J.F."/>
        </authorList>
    </citation>
    <scope>NUCLEOTIDE SEQUENCE [LARGE SCALE GENOMIC DNA]</scope>
</reference>
<proteinExistence type="predicted"/>
<gene>
    <name evidence="1" type="ORF">UV59_C0023G0002</name>
</gene>
<comment type="caution">
    <text evidence="1">The sequence shown here is derived from an EMBL/GenBank/DDBJ whole genome shotgun (WGS) entry which is preliminary data.</text>
</comment>
<dbReference type="Proteomes" id="UP000034543">
    <property type="component" value="Unassembled WGS sequence"/>
</dbReference>
<protein>
    <submittedName>
        <fullName evidence="1">Uncharacterized protein</fullName>
    </submittedName>
</protein>
<dbReference type="STRING" id="1618436.UV59_C0023G0002"/>
<accession>A0A0G1FBN8</accession>
<dbReference type="EMBL" id="LCFB01000023">
    <property type="protein sequence ID" value="KKS84248.1"/>
    <property type="molecule type" value="Genomic_DNA"/>
</dbReference>
<name>A0A0G1FBN8_9BACT</name>